<name>A0A9D4E3T3_DREPO</name>
<comment type="caution">
    <text evidence="3">The sequence shown here is derived from an EMBL/GenBank/DDBJ whole genome shotgun (WGS) entry which is preliminary data.</text>
</comment>
<evidence type="ECO:0000313" key="3">
    <source>
        <dbReference type="EMBL" id="KAH3771881.1"/>
    </source>
</evidence>
<reference evidence="3" key="1">
    <citation type="journal article" date="2019" name="bioRxiv">
        <title>The Genome of the Zebra Mussel, Dreissena polymorpha: A Resource for Invasive Species Research.</title>
        <authorList>
            <person name="McCartney M.A."/>
            <person name="Auch B."/>
            <person name="Kono T."/>
            <person name="Mallez S."/>
            <person name="Zhang Y."/>
            <person name="Obille A."/>
            <person name="Becker A."/>
            <person name="Abrahante J.E."/>
            <person name="Garbe J."/>
            <person name="Badalamenti J.P."/>
            <person name="Herman A."/>
            <person name="Mangelson H."/>
            <person name="Liachko I."/>
            <person name="Sullivan S."/>
            <person name="Sone E.D."/>
            <person name="Koren S."/>
            <person name="Silverstein K.A.T."/>
            <person name="Beckman K.B."/>
            <person name="Gohl D.M."/>
        </authorList>
    </citation>
    <scope>NUCLEOTIDE SEQUENCE</scope>
    <source>
        <strain evidence="3">Duluth1</strain>
        <tissue evidence="3">Whole animal</tissue>
    </source>
</reference>
<gene>
    <name evidence="3" type="ORF">DPMN_173210</name>
</gene>
<dbReference type="Proteomes" id="UP000828390">
    <property type="component" value="Unassembled WGS sequence"/>
</dbReference>
<evidence type="ECO:0000313" key="4">
    <source>
        <dbReference type="Proteomes" id="UP000828390"/>
    </source>
</evidence>
<keyword evidence="4" id="KW-1185">Reference proteome</keyword>
<accession>A0A9D4E3T3</accession>
<feature type="chain" id="PRO_5038482844" evidence="2">
    <location>
        <begin position="20"/>
        <end position="81"/>
    </location>
</feature>
<feature type="signal peptide" evidence="2">
    <location>
        <begin position="1"/>
        <end position="19"/>
    </location>
</feature>
<proteinExistence type="predicted"/>
<dbReference type="EMBL" id="JAIWYP010000009">
    <property type="protein sequence ID" value="KAH3771881.1"/>
    <property type="molecule type" value="Genomic_DNA"/>
</dbReference>
<dbReference type="AlphaFoldDB" id="A0A9D4E3T3"/>
<evidence type="ECO:0000256" key="2">
    <source>
        <dbReference type="SAM" id="SignalP"/>
    </source>
</evidence>
<evidence type="ECO:0000256" key="1">
    <source>
        <dbReference type="SAM" id="MobiDB-lite"/>
    </source>
</evidence>
<sequence>MKWLPTLLLLQLWMSAIVCDDRDIEQTTAKTPGHNLSDRFQSSAMPNTTPINFPVDSTTRKGHLLEYRRFLCDVTRGVFRY</sequence>
<feature type="compositionally biased region" description="Polar residues" evidence="1">
    <location>
        <begin position="38"/>
        <end position="47"/>
    </location>
</feature>
<organism evidence="3 4">
    <name type="scientific">Dreissena polymorpha</name>
    <name type="common">Zebra mussel</name>
    <name type="synonym">Mytilus polymorpha</name>
    <dbReference type="NCBI Taxonomy" id="45954"/>
    <lineage>
        <taxon>Eukaryota</taxon>
        <taxon>Metazoa</taxon>
        <taxon>Spiralia</taxon>
        <taxon>Lophotrochozoa</taxon>
        <taxon>Mollusca</taxon>
        <taxon>Bivalvia</taxon>
        <taxon>Autobranchia</taxon>
        <taxon>Heteroconchia</taxon>
        <taxon>Euheterodonta</taxon>
        <taxon>Imparidentia</taxon>
        <taxon>Neoheterodontei</taxon>
        <taxon>Myida</taxon>
        <taxon>Dreissenoidea</taxon>
        <taxon>Dreissenidae</taxon>
        <taxon>Dreissena</taxon>
    </lineage>
</organism>
<protein>
    <submittedName>
        <fullName evidence="3">Uncharacterized protein</fullName>
    </submittedName>
</protein>
<feature type="region of interest" description="Disordered" evidence="1">
    <location>
        <begin position="28"/>
        <end position="47"/>
    </location>
</feature>
<reference evidence="3" key="2">
    <citation type="submission" date="2020-11" db="EMBL/GenBank/DDBJ databases">
        <authorList>
            <person name="McCartney M.A."/>
            <person name="Auch B."/>
            <person name="Kono T."/>
            <person name="Mallez S."/>
            <person name="Becker A."/>
            <person name="Gohl D.M."/>
            <person name="Silverstein K.A.T."/>
            <person name="Koren S."/>
            <person name="Bechman K.B."/>
            <person name="Herman A."/>
            <person name="Abrahante J.E."/>
            <person name="Garbe J."/>
        </authorList>
    </citation>
    <scope>NUCLEOTIDE SEQUENCE</scope>
    <source>
        <strain evidence="3">Duluth1</strain>
        <tissue evidence="3">Whole animal</tissue>
    </source>
</reference>
<keyword evidence="2" id="KW-0732">Signal</keyword>